<name>A0AAW0AJ99_9AGAR</name>
<evidence type="ECO:0000256" key="1">
    <source>
        <dbReference type="ARBA" id="ARBA00022737"/>
    </source>
</evidence>
<evidence type="ECO:0000313" key="5">
    <source>
        <dbReference type="Proteomes" id="UP001362999"/>
    </source>
</evidence>
<dbReference type="PROSITE" id="PS50088">
    <property type="entry name" value="ANK_REPEAT"/>
    <property type="match status" value="2"/>
</dbReference>
<feature type="repeat" description="ANK" evidence="3">
    <location>
        <begin position="59"/>
        <end position="91"/>
    </location>
</feature>
<dbReference type="PANTHER" id="PTHR24134:SF9">
    <property type="entry name" value="ANKYRIN REPEAT AND SOCS BOX PROTEIN 8"/>
    <property type="match status" value="1"/>
</dbReference>
<keyword evidence="5" id="KW-1185">Reference proteome</keyword>
<keyword evidence="1" id="KW-0677">Repeat</keyword>
<organism evidence="4 5">
    <name type="scientific">Favolaschia claudopus</name>
    <dbReference type="NCBI Taxonomy" id="2862362"/>
    <lineage>
        <taxon>Eukaryota</taxon>
        <taxon>Fungi</taxon>
        <taxon>Dikarya</taxon>
        <taxon>Basidiomycota</taxon>
        <taxon>Agaricomycotina</taxon>
        <taxon>Agaricomycetes</taxon>
        <taxon>Agaricomycetidae</taxon>
        <taxon>Agaricales</taxon>
        <taxon>Marasmiineae</taxon>
        <taxon>Mycenaceae</taxon>
        <taxon>Favolaschia</taxon>
    </lineage>
</organism>
<dbReference type="Gene3D" id="1.25.40.20">
    <property type="entry name" value="Ankyrin repeat-containing domain"/>
    <property type="match status" value="1"/>
</dbReference>
<dbReference type="InterPro" id="IPR002110">
    <property type="entry name" value="Ankyrin_rpt"/>
</dbReference>
<dbReference type="EMBL" id="JAWWNJ010000063">
    <property type="protein sequence ID" value="KAK7012780.1"/>
    <property type="molecule type" value="Genomic_DNA"/>
</dbReference>
<dbReference type="AlphaFoldDB" id="A0AAW0AJ99"/>
<sequence>MNKDLPMMKLLFDHGAPVDDNFGCDGCSENALHYACSLGDMEMIQLLLEHGADLEGSGHYGTPLGFAVHARNIEVVKFLLEKGANANITVPLFVPPDGRPPLPHQPSLLYIALDLRHPIYSDRPRRRARVRPRPRVEETPVRWEGLPLGNEKKEMISLLMAHGATKDGAMVTITQYLTPLAEATLYSEEEYLQVIAEMFKEAEEAIPRVEGN</sequence>
<dbReference type="SMART" id="SM00248">
    <property type="entry name" value="ANK"/>
    <property type="match status" value="2"/>
</dbReference>
<reference evidence="4 5" key="1">
    <citation type="journal article" date="2024" name="J Genomics">
        <title>Draft genome sequencing and assembly of Favolaschia claudopus CIRM-BRFM 2984 isolated from oak limbs.</title>
        <authorList>
            <person name="Navarro D."/>
            <person name="Drula E."/>
            <person name="Chaduli D."/>
            <person name="Cazenave R."/>
            <person name="Ahrendt S."/>
            <person name="Wang J."/>
            <person name="Lipzen A."/>
            <person name="Daum C."/>
            <person name="Barry K."/>
            <person name="Grigoriev I.V."/>
            <person name="Favel A."/>
            <person name="Rosso M.N."/>
            <person name="Martin F."/>
        </authorList>
    </citation>
    <scope>NUCLEOTIDE SEQUENCE [LARGE SCALE GENOMIC DNA]</scope>
    <source>
        <strain evidence="4 5">CIRM-BRFM 2984</strain>
    </source>
</reference>
<dbReference type="SUPFAM" id="SSF48403">
    <property type="entry name" value="Ankyrin repeat"/>
    <property type="match status" value="1"/>
</dbReference>
<accession>A0AAW0AJ99</accession>
<dbReference type="Proteomes" id="UP001362999">
    <property type="component" value="Unassembled WGS sequence"/>
</dbReference>
<keyword evidence="2 3" id="KW-0040">ANK repeat</keyword>
<gene>
    <name evidence="4" type="ORF">R3P38DRAFT_3014153</name>
</gene>
<proteinExistence type="predicted"/>
<comment type="caution">
    <text evidence="4">The sequence shown here is derived from an EMBL/GenBank/DDBJ whole genome shotgun (WGS) entry which is preliminary data.</text>
</comment>
<dbReference type="PANTHER" id="PTHR24134">
    <property type="entry name" value="ANKYRIN REPEAT-CONTAINING PROTEIN DDB_G0279043"/>
    <property type="match status" value="1"/>
</dbReference>
<feature type="repeat" description="ANK" evidence="3">
    <location>
        <begin position="27"/>
        <end position="59"/>
    </location>
</feature>
<dbReference type="PRINTS" id="PR01415">
    <property type="entry name" value="ANKYRIN"/>
</dbReference>
<dbReference type="PROSITE" id="PS50297">
    <property type="entry name" value="ANK_REP_REGION"/>
    <property type="match status" value="2"/>
</dbReference>
<protein>
    <submittedName>
        <fullName evidence="4">Ankyrin repeats-domain-containing protein</fullName>
    </submittedName>
</protein>
<dbReference type="Pfam" id="PF12796">
    <property type="entry name" value="Ank_2"/>
    <property type="match status" value="1"/>
</dbReference>
<evidence type="ECO:0000313" key="4">
    <source>
        <dbReference type="EMBL" id="KAK7012780.1"/>
    </source>
</evidence>
<evidence type="ECO:0000256" key="3">
    <source>
        <dbReference type="PROSITE-ProRule" id="PRU00023"/>
    </source>
</evidence>
<dbReference type="InterPro" id="IPR036770">
    <property type="entry name" value="Ankyrin_rpt-contain_sf"/>
</dbReference>
<evidence type="ECO:0000256" key="2">
    <source>
        <dbReference type="ARBA" id="ARBA00023043"/>
    </source>
</evidence>